<organism evidence="1 2">
    <name type="scientific">Elysia marginata</name>
    <dbReference type="NCBI Taxonomy" id="1093978"/>
    <lineage>
        <taxon>Eukaryota</taxon>
        <taxon>Metazoa</taxon>
        <taxon>Spiralia</taxon>
        <taxon>Lophotrochozoa</taxon>
        <taxon>Mollusca</taxon>
        <taxon>Gastropoda</taxon>
        <taxon>Heterobranchia</taxon>
        <taxon>Euthyneura</taxon>
        <taxon>Panpulmonata</taxon>
        <taxon>Sacoglossa</taxon>
        <taxon>Placobranchoidea</taxon>
        <taxon>Plakobranchidae</taxon>
        <taxon>Elysia</taxon>
    </lineage>
</organism>
<comment type="caution">
    <text evidence="1">The sequence shown here is derived from an EMBL/GenBank/DDBJ whole genome shotgun (WGS) entry which is preliminary data.</text>
</comment>
<protein>
    <submittedName>
        <fullName evidence="1">Uncharacterized protein</fullName>
    </submittedName>
</protein>
<dbReference type="EMBL" id="BMAT01010260">
    <property type="protein sequence ID" value="GFS23335.1"/>
    <property type="molecule type" value="Genomic_DNA"/>
</dbReference>
<keyword evidence="2" id="KW-1185">Reference proteome</keyword>
<dbReference type="AlphaFoldDB" id="A0AAV4JM20"/>
<proteinExistence type="predicted"/>
<dbReference type="Proteomes" id="UP000762676">
    <property type="component" value="Unassembled WGS sequence"/>
</dbReference>
<evidence type="ECO:0000313" key="2">
    <source>
        <dbReference type="Proteomes" id="UP000762676"/>
    </source>
</evidence>
<gene>
    <name evidence="1" type="ORF">ElyMa_005130800</name>
</gene>
<name>A0AAV4JM20_9GAST</name>
<reference evidence="1 2" key="1">
    <citation type="journal article" date="2021" name="Elife">
        <title>Chloroplast acquisition without the gene transfer in kleptoplastic sea slugs, Plakobranchus ocellatus.</title>
        <authorList>
            <person name="Maeda T."/>
            <person name="Takahashi S."/>
            <person name="Yoshida T."/>
            <person name="Shimamura S."/>
            <person name="Takaki Y."/>
            <person name="Nagai Y."/>
            <person name="Toyoda A."/>
            <person name="Suzuki Y."/>
            <person name="Arimoto A."/>
            <person name="Ishii H."/>
            <person name="Satoh N."/>
            <person name="Nishiyama T."/>
            <person name="Hasebe M."/>
            <person name="Maruyama T."/>
            <person name="Minagawa J."/>
            <person name="Obokata J."/>
            <person name="Shigenobu S."/>
        </authorList>
    </citation>
    <scope>NUCLEOTIDE SEQUENCE [LARGE SCALE GENOMIC DNA]</scope>
</reference>
<sequence length="118" mass="13057">MAPGEDYLNGLDGDGEATTTSRLLRTARRGNDVRAGRGCAGFSRLTCGRGSLRISTACWTVVRVNRDLRGVAWLSAKDLVLIRLSRLGRRLKTLRNKCRYCRYTSSSGPLKPCDHTAR</sequence>
<accession>A0AAV4JM20</accession>
<evidence type="ECO:0000313" key="1">
    <source>
        <dbReference type="EMBL" id="GFS23335.1"/>
    </source>
</evidence>